<evidence type="ECO:0000256" key="7">
    <source>
        <dbReference type="ARBA" id="ARBA00023002"/>
    </source>
</evidence>
<keyword evidence="6 12" id="KW-0274">FAD</keyword>
<keyword evidence="14" id="KW-1185">Reference proteome</keyword>
<evidence type="ECO:0000256" key="9">
    <source>
        <dbReference type="ARBA" id="ARBA00023167"/>
    </source>
</evidence>
<dbReference type="PANTHER" id="PTHR45754">
    <property type="entry name" value="METHYLENETETRAHYDROFOLATE REDUCTASE"/>
    <property type="match status" value="1"/>
</dbReference>
<dbReference type="GO" id="GO:0004489">
    <property type="term" value="F:methylenetetrahydrofolate reductase [NAD(P)H] activity"/>
    <property type="evidence" value="ECO:0007669"/>
    <property type="project" value="UniProtKB-EC"/>
</dbReference>
<keyword evidence="9" id="KW-0486">Methionine biosynthesis</keyword>
<dbReference type="SUPFAM" id="SSF51730">
    <property type="entry name" value="FAD-linked oxidoreductase"/>
    <property type="match status" value="1"/>
</dbReference>
<reference evidence="13 14" key="1">
    <citation type="submission" date="2020-08" db="EMBL/GenBank/DDBJ databases">
        <title>Genome public.</title>
        <authorList>
            <person name="Liu C."/>
            <person name="Sun Q."/>
        </authorList>
    </citation>
    <scope>NUCLEOTIDE SEQUENCE [LARGE SCALE GENOMIC DNA]</scope>
    <source>
        <strain evidence="13 14">NSJ-43</strain>
    </source>
</reference>
<dbReference type="Gene3D" id="3.20.20.220">
    <property type="match status" value="1"/>
</dbReference>
<evidence type="ECO:0000313" key="14">
    <source>
        <dbReference type="Proteomes" id="UP000628463"/>
    </source>
</evidence>
<keyword evidence="7 12" id="KW-0560">Oxidoreductase</keyword>
<evidence type="ECO:0000256" key="11">
    <source>
        <dbReference type="ARBA" id="ARBA00048628"/>
    </source>
</evidence>
<evidence type="ECO:0000256" key="1">
    <source>
        <dbReference type="ARBA" id="ARBA00001974"/>
    </source>
</evidence>
<keyword evidence="4" id="KW-0028">Amino-acid biosynthesis</keyword>
<comment type="catalytic activity">
    <reaction evidence="11">
        <text>(6S)-5-methyl-5,6,7,8-tetrahydrofolate + NAD(+) = (6R)-5,10-methylene-5,6,7,8-tetrahydrofolate + NADH + H(+)</text>
        <dbReference type="Rhea" id="RHEA:19821"/>
        <dbReference type="ChEBI" id="CHEBI:15378"/>
        <dbReference type="ChEBI" id="CHEBI:15636"/>
        <dbReference type="ChEBI" id="CHEBI:18608"/>
        <dbReference type="ChEBI" id="CHEBI:57540"/>
        <dbReference type="ChEBI" id="CHEBI:57945"/>
        <dbReference type="EC" id="1.5.1.54"/>
    </reaction>
    <physiologicalReaction direction="right-to-left" evidence="11">
        <dbReference type="Rhea" id="RHEA:19823"/>
    </physiologicalReaction>
</comment>
<comment type="cofactor">
    <cofactor evidence="1 12">
        <name>FAD</name>
        <dbReference type="ChEBI" id="CHEBI:57692"/>
    </cofactor>
</comment>
<name>A0ABR7FXS4_9FIRM</name>
<evidence type="ECO:0000256" key="10">
    <source>
        <dbReference type="ARBA" id="ARBA00034478"/>
    </source>
</evidence>
<comment type="pathway">
    <text evidence="2 12">One-carbon metabolism; tetrahydrofolate interconversion.</text>
</comment>
<dbReference type="Pfam" id="PF02219">
    <property type="entry name" value="MTHFR"/>
    <property type="match status" value="1"/>
</dbReference>
<dbReference type="InterPro" id="IPR004620">
    <property type="entry name" value="MTHF_reductase_bac"/>
</dbReference>
<protein>
    <recommendedName>
        <fullName evidence="12">Methylenetetrahydrofolate reductase</fullName>
        <ecNumber evidence="12">1.5.1.54</ecNumber>
    </recommendedName>
</protein>
<dbReference type="EC" id="1.5.1.54" evidence="12"/>
<dbReference type="EMBL" id="JACOPD010000002">
    <property type="protein sequence ID" value="MBC5679961.1"/>
    <property type="molecule type" value="Genomic_DNA"/>
</dbReference>
<evidence type="ECO:0000256" key="6">
    <source>
        <dbReference type="ARBA" id="ARBA00022827"/>
    </source>
</evidence>
<comment type="similarity">
    <text evidence="3 12">Belongs to the methylenetetrahydrofolate reductase family.</text>
</comment>
<dbReference type="NCBIfam" id="TIGR00676">
    <property type="entry name" value="fadh2"/>
    <property type="match status" value="1"/>
</dbReference>
<accession>A0ABR7FXS4</accession>
<keyword evidence="8" id="KW-0520">NAD</keyword>
<keyword evidence="5 12" id="KW-0285">Flavoprotein</keyword>
<dbReference type="CDD" id="cd00537">
    <property type="entry name" value="MTHFR"/>
    <property type="match status" value="1"/>
</dbReference>
<dbReference type="PANTHER" id="PTHR45754:SF3">
    <property type="entry name" value="METHYLENETETRAHYDROFOLATE REDUCTASE (NADPH)"/>
    <property type="match status" value="1"/>
</dbReference>
<evidence type="ECO:0000256" key="12">
    <source>
        <dbReference type="RuleBase" id="RU003862"/>
    </source>
</evidence>
<organism evidence="13 14">
    <name type="scientific">Lachnospira hominis</name>
    <name type="common">ex Liu et al. 2021</name>
    <dbReference type="NCBI Taxonomy" id="2763051"/>
    <lineage>
        <taxon>Bacteria</taxon>
        <taxon>Bacillati</taxon>
        <taxon>Bacillota</taxon>
        <taxon>Clostridia</taxon>
        <taxon>Lachnospirales</taxon>
        <taxon>Lachnospiraceae</taxon>
        <taxon>Lachnospira</taxon>
    </lineage>
</organism>
<evidence type="ECO:0000256" key="3">
    <source>
        <dbReference type="ARBA" id="ARBA00006743"/>
    </source>
</evidence>
<evidence type="ECO:0000256" key="5">
    <source>
        <dbReference type="ARBA" id="ARBA00022630"/>
    </source>
</evidence>
<comment type="pathway">
    <text evidence="10">Amino-acid biosynthesis; L-methionine biosynthesis via de novo pathway.</text>
</comment>
<proteinExistence type="inferred from homology"/>
<comment type="caution">
    <text evidence="13">The sequence shown here is derived from an EMBL/GenBank/DDBJ whole genome shotgun (WGS) entry which is preliminary data.</text>
</comment>
<evidence type="ECO:0000256" key="2">
    <source>
        <dbReference type="ARBA" id="ARBA00004777"/>
    </source>
</evidence>
<evidence type="ECO:0000313" key="13">
    <source>
        <dbReference type="EMBL" id="MBC5679961.1"/>
    </source>
</evidence>
<dbReference type="RefSeq" id="WP_021865391.1">
    <property type="nucleotide sequence ID" value="NZ_JACOPD010000002.1"/>
</dbReference>
<evidence type="ECO:0000256" key="8">
    <source>
        <dbReference type="ARBA" id="ARBA00023027"/>
    </source>
</evidence>
<sequence length="289" mass="31622">MKISSIVGKDKLTLSFEVFPPKTDSDFEKVKEAAFGVAAIKPAYISVTYGAGGSTSTNTLAIAKGIQEKYGVATIAHLTCVGASKDSIIKSLSDMRDAGIENVLALRGDKPKWFDGEPFKEYKYASELVSTIKEFGGFSVGGACYPEVHPDSANRQEDIINLKKKVDAGCEFLTTQMFFDNSVYYDFVENVRKAGIDVPVIPGIMPITRESQIENVIKLSGCKMPQQFIKIVDRFKEDKASMKQAGIIYATQQILDLYANGVKNVHVYSMNDSSVAGAIYNNLSDILSM</sequence>
<dbReference type="Proteomes" id="UP000628463">
    <property type="component" value="Unassembled WGS sequence"/>
</dbReference>
<dbReference type="InterPro" id="IPR003171">
    <property type="entry name" value="Mehydrof_redctse-like"/>
</dbReference>
<dbReference type="InterPro" id="IPR029041">
    <property type="entry name" value="FAD-linked_oxidoreductase-like"/>
</dbReference>
<evidence type="ECO:0000256" key="4">
    <source>
        <dbReference type="ARBA" id="ARBA00022605"/>
    </source>
</evidence>
<gene>
    <name evidence="13" type="primary">metF</name>
    <name evidence="13" type="ORF">H8S01_03160</name>
</gene>